<keyword evidence="1" id="KW-0326">Glycosidase</keyword>
<accession>D8VMR7</accession>
<name>D8VMR7_9ZZZZ</name>
<dbReference type="GO" id="GO:0004565">
    <property type="term" value="F:beta-galactosidase activity"/>
    <property type="evidence" value="ECO:0007669"/>
    <property type="project" value="UniProtKB-EC"/>
</dbReference>
<dbReference type="PROSITE" id="PS51257">
    <property type="entry name" value="PROKAR_LIPOPROTEIN"/>
    <property type="match status" value="1"/>
</dbReference>
<proteinExistence type="predicted"/>
<organism evidence="1">
    <name type="scientific">uncultured organism</name>
    <dbReference type="NCBI Taxonomy" id="155900"/>
    <lineage>
        <taxon>unclassified sequences</taxon>
        <taxon>environmental samples</taxon>
    </lineage>
</organism>
<sequence length="355" mass="40594">MKQMNVVIVVVAMSAFALLASCGYADPSLPFFSEKLEDLPPEFAEYKSLDEITAFDQYTVEAFSVPARSRIEHGINKTTNNVIIEVATDIDDNTRDYVFYKLDKTGRIIDSHHFSRNILIAKDTGEEQLVEGVFLVNTKKSYYTTWPLNGDTTKKPFIPVNQDLAWSAEQVDAYYQDIVRKSARLADVETWEKTNDHKNQKRISKVYYLNNPGEWYVLYGNSLRGDYTGKDVTGTNSLFKDFTDVERSFGRYVPPDNITIPYFQRQTYSKYCAQNGGGVGCSMRYTWKGMAYYQVAVGDSVLKFKNKESLSRTDFGGKEFPAKESLLVNFAYYTNPHLSYSLLSANETLYLIKRK</sequence>
<reference evidence="1" key="1">
    <citation type="submission" date="2009-09" db="EMBL/GenBank/DDBJ databases">
        <authorList>
            <person name="Beloqi A."/>
            <person name="Nechitaylo T.Y."/>
            <person name="Lopez-Cortes N."/>
            <person name="Vietes M."/>
            <person name="Polaina J."/>
            <person name="Strittmatter A."/>
            <person name="Reva O."/>
            <person name="Waliczek A."/>
            <person name="Golyshina O.V."/>
            <person name="Ferrer M."/>
            <person name="Golyshin P.N."/>
        </authorList>
    </citation>
    <scope>NUCLEOTIDE SEQUENCE</scope>
</reference>
<dbReference type="AlphaFoldDB" id="D8VMR7"/>
<dbReference type="EMBL" id="GQ996409">
    <property type="protein sequence ID" value="ACY24702.1"/>
    <property type="molecule type" value="Genomic_DNA"/>
</dbReference>
<dbReference type="EC" id="3.2.1.23" evidence="1"/>
<reference evidence="1" key="2">
    <citation type="journal article" date="2010" name="Appl. Environ. Microbiol.">
        <title>Diversity of glycosyl hydrolases from cellulose-depleting communities enriched from casts of two earthworm species.</title>
        <authorList>
            <person name="Beloqui A."/>
            <person name="Nechitaylo T.Y."/>
            <person name="Lopez-Cortes N."/>
            <person name="Ghazi A."/>
            <person name="Guazzaroni M.E."/>
            <person name="Polaina J."/>
            <person name="Strittmatter A.W."/>
            <person name="Reva O."/>
            <person name="Waliczek A."/>
            <person name="Yakimov M.M."/>
            <person name="Golyshina O.V."/>
            <person name="Ferrer M."/>
            <person name="Golyshin P.N."/>
        </authorList>
    </citation>
    <scope>NUCLEOTIDE SEQUENCE</scope>
</reference>
<evidence type="ECO:0000313" key="1">
    <source>
        <dbReference type="EMBL" id="ACY24702.1"/>
    </source>
</evidence>
<keyword evidence="1" id="KW-0378">Hydrolase</keyword>
<protein>
    <submittedName>
        <fullName evidence="1">Beta-galactosidase</fullName>
        <ecNumber evidence="1">3.2.1.23</ecNumber>
    </submittedName>
</protein>